<dbReference type="Pfam" id="PF02984">
    <property type="entry name" value="Cyclin_C"/>
    <property type="match status" value="1"/>
</dbReference>
<evidence type="ECO:0000313" key="2">
    <source>
        <dbReference type="EMBL" id="EOB13788.1"/>
    </source>
</evidence>
<name>R0MLS5_NOSB1</name>
<proteinExistence type="predicted"/>
<feature type="domain" description="Cyclin C-terminal" evidence="1">
    <location>
        <begin position="1"/>
        <end position="62"/>
    </location>
</feature>
<reference evidence="2 3" key="1">
    <citation type="journal article" date="2013" name="BMC Genomics">
        <title>Comparative genomics of parasitic silkworm microsporidia reveal an association between genome expansion and host adaptation.</title>
        <authorList>
            <person name="Pan G."/>
            <person name="Xu J."/>
            <person name="Li T."/>
            <person name="Xia Q."/>
            <person name="Liu S.L."/>
            <person name="Zhang G."/>
            <person name="Li S."/>
            <person name="Li C."/>
            <person name="Liu H."/>
            <person name="Yang L."/>
            <person name="Liu T."/>
            <person name="Zhang X."/>
            <person name="Wu Z."/>
            <person name="Fan W."/>
            <person name="Dang X."/>
            <person name="Xiang H."/>
            <person name="Tao M."/>
            <person name="Li Y."/>
            <person name="Hu J."/>
            <person name="Li Z."/>
            <person name="Lin L."/>
            <person name="Luo J."/>
            <person name="Geng L."/>
            <person name="Wang L."/>
            <person name="Long M."/>
            <person name="Wan Y."/>
            <person name="He N."/>
            <person name="Zhang Z."/>
            <person name="Lu C."/>
            <person name="Keeling P.J."/>
            <person name="Wang J."/>
            <person name="Xiang Z."/>
            <person name="Zhou Z."/>
        </authorList>
    </citation>
    <scope>NUCLEOTIDE SEQUENCE [LARGE SCALE GENOMIC DNA]</scope>
    <source>
        <strain evidence="3">CQ1 / CVCC 102059</strain>
    </source>
</reference>
<dbReference type="AlphaFoldDB" id="R0MLS5"/>
<evidence type="ECO:0000313" key="3">
    <source>
        <dbReference type="Proteomes" id="UP000016927"/>
    </source>
</evidence>
<keyword evidence="3" id="KW-1185">Reference proteome</keyword>
<accession>R0MLS5</accession>
<dbReference type="InterPro" id="IPR004367">
    <property type="entry name" value="Cyclin_C-dom"/>
</dbReference>
<dbReference type="VEuPathDB" id="MicrosporidiaDB:NBO_59g0010"/>
<organism evidence="2 3">
    <name type="scientific">Nosema bombycis (strain CQ1 / CVCC 102059)</name>
    <name type="common">Microsporidian parasite</name>
    <name type="synonym">Pebrine of silkworm</name>
    <dbReference type="NCBI Taxonomy" id="578461"/>
    <lineage>
        <taxon>Eukaryota</taxon>
        <taxon>Fungi</taxon>
        <taxon>Fungi incertae sedis</taxon>
        <taxon>Microsporidia</taxon>
        <taxon>Nosematidae</taxon>
        <taxon>Nosema</taxon>
    </lineage>
</organism>
<evidence type="ECO:0000259" key="1">
    <source>
        <dbReference type="Pfam" id="PF02984"/>
    </source>
</evidence>
<dbReference type="STRING" id="578461.R0MLS5"/>
<dbReference type="Proteomes" id="UP000016927">
    <property type="component" value="Unassembled WGS sequence"/>
</dbReference>
<dbReference type="SUPFAM" id="SSF47954">
    <property type="entry name" value="Cyclin-like"/>
    <property type="match status" value="1"/>
</dbReference>
<dbReference type="EMBL" id="KB908967">
    <property type="protein sequence ID" value="EOB13788.1"/>
    <property type="molecule type" value="Genomic_DNA"/>
</dbReference>
<gene>
    <name evidence="2" type="ORF">NBO_59g0010</name>
</gene>
<dbReference type="HOGENOM" id="CLU_2705457_0_0_1"/>
<sequence>MYLARKITEQDQCKNLFTMYSGHTKEDIKECFNDFIDVLSNPIDFPNITSKYDTAKYSFAPTFVRDHASKNFY</sequence>
<dbReference type="InterPro" id="IPR036915">
    <property type="entry name" value="Cyclin-like_sf"/>
</dbReference>
<dbReference type="Gene3D" id="1.10.472.10">
    <property type="entry name" value="Cyclin-like"/>
    <property type="match status" value="1"/>
</dbReference>
<protein>
    <submittedName>
        <fullName evidence="2">G2/mitotic specific cyclin 2</fullName>
    </submittedName>
</protein>
<dbReference type="OrthoDB" id="5590282at2759"/>